<evidence type="ECO:0000256" key="1">
    <source>
        <dbReference type="SAM" id="MobiDB-lite"/>
    </source>
</evidence>
<name>A0A7G2CK20_9TRYP</name>
<keyword evidence="3" id="KW-1185">Reference proteome</keyword>
<feature type="region of interest" description="Disordered" evidence="1">
    <location>
        <begin position="332"/>
        <end position="351"/>
    </location>
</feature>
<dbReference type="AlphaFoldDB" id="A0A7G2CK20"/>
<protein>
    <submittedName>
        <fullName evidence="2">Uncharacterized protein</fullName>
    </submittedName>
</protein>
<sequence length="462" mass="50786">MVFLHELSRDENFIFSDSSALPTFTAIPLIRAVISDVVVLSAPRIRTLLLDHLKDISRKRSVKNDDIPTILSALLVLADAAFTLRPRKQCLGLGAKYLTELRREANELNRRGIPSSVVDVLDCSVNEFVAGYSSSIVKPVADSVKFLISFDLLDNLSRNGDASIKDETDPPALNEAASRCWVDNSNIVMDVLKKTANHASSLDRKASKRAILNASPPRAGITTPPMLSPSSRNGSMFNLGSSIVDLEGSHASIRLPNRAEHYFSFLRLYDECEHSGATSADFKGRLMFLALQLDPTYISGKAREKFGTECSGQECVQMAEFILENEDVPSTAEGIAGRVPGTNNASAPPEDESCTDGFLLFLMNMFSTRESAHLQTIEGDRESSGSTRPPSVASEDSSPSPPPQRDSPIRLPINTDSSATFPSALVFFPRFFYLPSIRQTYFPLRHYVHNLIALFFLSPSVY</sequence>
<reference evidence="2 3" key="1">
    <citation type="submission" date="2020-08" db="EMBL/GenBank/DDBJ databases">
        <authorList>
            <person name="Newling K."/>
            <person name="Davey J."/>
            <person name="Forrester S."/>
        </authorList>
    </citation>
    <scope>NUCLEOTIDE SEQUENCE [LARGE SCALE GENOMIC DNA]</scope>
    <source>
        <strain evidence="3">Crithidia deanei Carvalho (ATCC PRA-265)</strain>
    </source>
</reference>
<proteinExistence type="predicted"/>
<organism evidence="2 3">
    <name type="scientific">Angomonas deanei</name>
    <dbReference type="NCBI Taxonomy" id="59799"/>
    <lineage>
        <taxon>Eukaryota</taxon>
        <taxon>Discoba</taxon>
        <taxon>Euglenozoa</taxon>
        <taxon>Kinetoplastea</taxon>
        <taxon>Metakinetoplastina</taxon>
        <taxon>Trypanosomatida</taxon>
        <taxon>Trypanosomatidae</taxon>
        <taxon>Strigomonadinae</taxon>
        <taxon>Angomonas</taxon>
    </lineage>
</organism>
<dbReference type="SUPFAM" id="SSF109604">
    <property type="entry name" value="HD-domain/PDEase-like"/>
    <property type="match status" value="1"/>
</dbReference>
<evidence type="ECO:0000313" key="2">
    <source>
        <dbReference type="EMBL" id="CAD2220156.1"/>
    </source>
</evidence>
<dbReference type="OrthoDB" id="189220at2759"/>
<evidence type="ECO:0000313" key="3">
    <source>
        <dbReference type="Proteomes" id="UP000515908"/>
    </source>
</evidence>
<dbReference type="Proteomes" id="UP000515908">
    <property type="component" value="Chromosome 16"/>
</dbReference>
<accession>A0A7G2CK20</accession>
<feature type="region of interest" description="Disordered" evidence="1">
    <location>
        <begin position="373"/>
        <end position="413"/>
    </location>
</feature>
<gene>
    <name evidence="2" type="ORF">ADEAN_000767100</name>
</gene>
<dbReference type="EMBL" id="LR877160">
    <property type="protein sequence ID" value="CAD2220156.1"/>
    <property type="molecule type" value="Genomic_DNA"/>
</dbReference>
<feature type="compositionally biased region" description="Low complexity" evidence="1">
    <location>
        <begin position="389"/>
        <end position="398"/>
    </location>
</feature>
<dbReference type="VEuPathDB" id="TriTrypDB:ADEAN_000767100"/>